<gene>
    <name evidence="15" type="ORF">AYI68_g366</name>
</gene>
<dbReference type="InterPro" id="IPR035985">
    <property type="entry name" value="Ubiquitin-activating_enz"/>
</dbReference>
<evidence type="ECO:0000256" key="9">
    <source>
        <dbReference type="ARBA" id="ARBA00022989"/>
    </source>
</evidence>
<keyword evidence="11 13" id="KW-0472">Membrane</keyword>
<dbReference type="GO" id="GO:0008641">
    <property type="term" value="F:ubiquitin-like modifier activating enzyme activity"/>
    <property type="evidence" value="ECO:0007669"/>
    <property type="project" value="InterPro"/>
</dbReference>
<evidence type="ECO:0000256" key="8">
    <source>
        <dbReference type="ARBA" id="ARBA00022840"/>
    </source>
</evidence>
<comment type="function">
    <text evidence="12">Catalyzes the ATP-dependent dehydration of threonylcarbamoyladenosine at position 37 (t(6)A37) to form cyclic t(6)A37 (ct(6)A37) in tRNAs that read codons beginning with adenine.</text>
</comment>
<feature type="transmembrane region" description="Helical" evidence="13">
    <location>
        <begin position="118"/>
        <end position="136"/>
    </location>
</feature>
<dbReference type="PANTHER" id="PTHR43267:SF2">
    <property type="entry name" value="TRNA THREONYLCARBAMOYLADENOSINE DEHYDRATASE 1-RELATED"/>
    <property type="match status" value="1"/>
</dbReference>
<evidence type="ECO:0000313" key="16">
    <source>
        <dbReference type="Proteomes" id="UP000187455"/>
    </source>
</evidence>
<evidence type="ECO:0000256" key="6">
    <source>
        <dbReference type="ARBA" id="ARBA00022741"/>
    </source>
</evidence>
<name>A0A1R0H8F5_9FUNG</name>
<accession>A0A1R0H8F5</accession>
<dbReference type="Pfam" id="PF00899">
    <property type="entry name" value="ThiF"/>
    <property type="match status" value="1"/>
</dbReference>
<proteinExistence type="inferred from homology"/>
<protein>
    <submittedName>
        <fullName evidence="15">tRNA threonylcarbamoyladenosine dehydratase</fullName>
    </submittedName>
</protein>
<dbReference type="OrthoDB" id="10265862at2759"/>
<dbReference type="GO" id="GO:0061504">
    <property type="term" value="P:cyclic threonylcarbamoyladenosine biosynthetic process"/>
    <property type="evidence" value="ECO:0007669"/>
    <property type="project" value="TreeGrafter"/>
</dbReference>
<dbReference type="STRING" id="133383.A0A1R0H8F5"/>
<dbReference type="FunFam" id="3.40.50.720:FF:000125">
    <property type="entry name" value="tRNA threonylcarbamoyladenosine dehydratase 2-like"/>
    <property type="match status" value="1"/>
</dbReference>
<dbReference type="Gene3D" id="3.40.50.720">
    <property type="entry name" value="NAD(P)-binding Rossmann-like Domain"/>
    <property type="match status" value="1"/>
</dbReference>
<evidence type="ECO:0000256" key="5">
    <source>
        <dbReference type="ARBA" id="ARBA00022692"/>
    </source>
</evidence>
<dbReference type="AlphaFoldDB" id="A0A1R0H8F5"/>
<reference evidence="15 16" key="1">
    <citation type="journal article" date="2016" name="Mol. Biol. Evol.">
        <title>Genome-Wide Survey of Gut Fungi (Harpellales) Reveals the First Horizontally Transferred Ubiquitin Gene from a Mosquito Host.</title>
        <authorList>
            <person name="Wang Y."/>
            <person name="White M.M."/>
            <person name="Kvist S."/>
            <person name="Moncalvo J.M."/>
        </authorList>
    </citation>
    <scope>NUCLEOTIDE SEQUENCE [LARGE SCALE GENOMIC DNA]</scope>
    <source>
        <strain evidence="15 16">ALG-7-W6</strain>
    </source>
</reference>
<dbReference type="GO" id="GO:0061503">
    <property type="term" value="F:tRNA threonylcarbamoyladenosine dehydratase"/>
    <property type="evidence" value="ECO:0007669"/>
    <property type="project" value="TreeGrafter"/>
</dbReference>
<evidence type="ECO:0000256" key="1">
    <source>
        <dbReference type="ARBA" id="ARBA00004225"/>
    </source>
</evidence>
<feature type="transmembrane region" description="Helical" evidence="13">
    <location>
        <begin position="20"/>
        <end position="38"/>
    </location>
</feature>
<dbReference type="GO" id="GO:0005741">
    <property type="term" value="C:mitochondrial outer membrane"/>
    <property type="evidence" value="ECO:0007669"/>
    <property type="project" value="UniProtKB-SubCell"/>
</dbReference>
<feature type="domain" description="THIF-type NAD/FAD binding fold" evidence="14">
    <location>
        <begin position="100"/>
        <end position="347"/>
    </location>
</feature>
<evidence type="ECO:0000256" key="4">
    <source>
        <dbReference type="ARBA" id="ARBA00022598"/>
    </source>
</evidence>
<dbReference type="PANTHER" id="PTHR43267">
    <property type="entry name" value="TRNA THREONYLCARBAMOYLADENOSINE DEHYDRATASE"/>
    <property type="match status" value="1"/>
</dbReference>
<organism evidence="15 16">
    <name type="scientific">Smittium mucronatum</name>
    <dbReference type="NCBI Taxonomy" id="133383"/>
    <lineage>
        <taxon>Eukaryota</taxon>
        <taxon>Fungi</taxon>
        <taxon>Fungi incertae sedis</taxon>
        <taxon>Zoopagomycota</taxon>
        <taxon>Kickxellomycotina</taxon>
        <taxon>Harpellomycetes</taxon>
        <taxon>Harpellales</taxon>
        <taxon>Legeriomycetaceae</taxon>
        <taxon>Smittium</taxon>
    </lineage>
</organism>
<comment type="caution">
    <text evidence="15">The sequence shown here is derived from an EMBL/GenBank/DDBJ whole genome shotgun (WGS) entry which is preliminary data.</text>
</comment>
<keyword evidence="7" id="KW-1000">Mitochondrion outer membrane</keyword>
<comment type="similarity">
    <text evidence="3">Belongs to the HesA/MoeB/ThiF family.</text>
</comment>
<keyword evidence="9 13" id="KW-1133">Transmembrane helix</keyword>
<keyword evidence="5 13" id="KW-0812">Transmembrane</keyword>
<dbReference type="SUPFAM" id="SSF69572">
    <property type="entry name" value="Activating enzymes of the ubiquitin-like proteins"/>
    <property type="match status" value="1"/>
</dbReference>
<evidence type="ECO:0000256" key="11">
    <source>
        <dbReference type="ARBA" id="ARBA00023136"/>
    </source>
</evidence>
<comment type="subcellular location">
    <subcellularLocation>
        <location evidence="1">Mitochondrion membrane</location>
        <topology evidence="1">Multi-pass membrane protein</topology>
    </subcellularLocation>
    <subcellularLocation>
        <location evidence="2">Mitochondrion outer membrane</location>
    </subcellularLocation>
</comment>
<keyword evidence="4" id="KW-0436">Ligase</keyword>
<dbReference type="EMBL" id="LSSL01000104">
    <property type="protein sequence ID" value="OLY85445.1"/>
    <property type="molecule type" value="Genomic_DNA"/>
</dbReference>
<dbReference type="GO" id="GO:0005524">
    <property type="term" value="F:ATP binding"/>
    <property type="evidence" value="ECO:0007669"/>
    <property type="project" value="UniProtKB-KW"/>
</dbReference>
<evidence type="ECO:0000256" key="10">
    <source>
        <dbReference type="ARBA" id="ARBA00023128"/>
    </source>
</evidence>
<evidence type="ECO:0000256" key="12">
    <source>
        <dbReference type="ARBA" id="ARBA00060084"/>
    </source>
</evidence>
<keyword evidence="16" id="KW-1185">Reference proteome</keyword>
<evidence type="ECO:0000256" key="3">
    <source>
        <dbReference type="ARBA" id="ARBA00009919"/>
    </source>
</evidence>
<dbReference type="CDD" id="cd00755">
    <property type="entry name" value="YgdL_like"/>
    <property type="match status" value="1"/>
</dbReference>
<evidence type="ECO:0000313" key="15">
    <source>
        <dbReference type="EMBL" id="OLY85445.1"/>
    </source>
</evidence>
<keyword evidence="10" id="KW-0496">Mitochondrion</keyword>
<keyword evidence="6" id="KW-0547">Nucleotide-binding</keyword>
<sequence length="470" mass="52954">MEATIEKVSEYFSNNRNAQFALVAATASALTLSTVFTIQKIRRNERVKEIKKTVSPPEFDIKDFKQFGKKTSTKESIVVNKETRISLSPSENALFAEQLSRNSSFFGQENLEKIKSSFVIVVGAGGVGSWAALMLIRSGVQRIRLVDFDQVTLSSLNRHAVALRSDVGLSKVETMKNRFLDIVPHLKVDARVELISKDNQKELLSGNPDYVLDCIDNIDTKLDLLKYCYDNKIKVISAMGAGMKSDPSRVQISDIGNTFEDPLSRAVRRKMKKMGIENGIEVVYSTEKPGKVQLLSLSESQEEKADEFSVLPDFRVRIVPVLGTMPAIFGMVMATRVLTELGDFPTEPLAIKGRNALYVRLHRDLMHREGTKDKIQAINLTTEEIGYIFEEMWMGKSAISGSVDKLCMVRYYCDKPLGNLNCVCMTKKEAEVHCNLKVNPDTYYDPKIVSFIKSRIEIERLYSSQPDRFP</sequence>
<dbReference type="InterPro" id="IPR000594">
    <property type="entry name" value="ThiF_NAD_FAD-bd"/>
</dbReference>
<evidence type="ECO:0000259" key="14">
    <source>
        <dbReference type="Pfam" id="PF00899"/>
    </source>
</evidence>
<evidence type="ECO:0000256" key="7">
    <source>
        <dbReference type="ARBA" id="ARBA00022787"/>
    </source>
</evidence>
<keyword evidence="8" id="KW-0067">ATP-binding</keyword>
<dbReference type="Proteomes" id="UP000187455">
    <property type="component" value="Unassembled WGS sequence"/>
</dbReference>
<dbReference type="InterPro" id="IPR045886">
    <property type="entry name" value="ThiF/MoeB/HesA"/>
</dbReference>
<evidence type="ECO:0000256" key="13">
    <source>
        <dbReference type="SAM" id="Phobius"/>
    </source>
</evidence>
<evidence type="ECO:0000256" key="2">
    <source>
        <dbReference type="ARBA" id="ARBA00004294"/>
    </source>
</evidence>